<dbReference type="PROSITE" id="PS50994">
    <property type="entry name" value="INTEGRASE"/>
    <property type="match status" value="1"/>
</dbReference>
<dbReference type="Pfam" id="PF00078">
    <property type="entry name" value="RVT_1"/>
    <property type="match status" value="1"/>
</dbReference>
<keyword evidence="1" id="KW-0808">Transferase</keyword>
<keyword evidence="3" id="KW-0540">Nuclease</keyword>
<evidence type="ECO:0000313" key="9">
    <source>
        <dbReference type="Proteomes" id="UP001289374"/>
    </source>
</evidence>
<dbReference type="InterPro" id="IPR050951">
    <property type="entry name" value="Retrovirus_Pol_polyprotein"/>
</dbReference>
<keyword evidence="4" id="KW-0255">Endonuclease</keyword>
<evidence type="ECO:0000256" key="3">
    <source>
        <dbReference type="ARBA" id="ARBA00022722"/>
    </source>
</evidence>
<dbReference type="CDD" id="cd01647">
    <property type="entry name" value="RT_LTR"/>
    <property type="match status" value="1"/>
</dbReference>
<dbReference type="Gene3D" id="3.30.70.270">
    <property type="match status" value="2"/>
</dbReference>
<gene>
    <name evidence="8" type="ORF">Sango_1175700</name>
</gene>
<reference evidence="8" key="1">
    <citation type="submission" date="2020-06" db="EMBL/GenBank/DDBJ databases">
        <authorList>
            <person name="Li T."/>
            <person name="Hu X."/>
            <person name="Zhang T."/>
            <person name="Song X."/>
            <person name="Zhang H."/>
            <person name="Dai N."/>
            <person name="Sheng W."/>
            <person name="Hou X."/>
            <person name="Wei L."/>
        </authorList>
    </citation>
    <scope>NUCLEOTIDE SEQUENCE</scope>
    <source>
        <strain evidence="8">K16</strain>
        <tissue evidence="8">Leaf</tissue>
    </source>
</reference>
<dbReference type="GO" id="GO:0016787">
    <property type="term" value="F:hydrolase activity"/>
    <property type="evidence" value="ECO:0007669"/>
    <property type="project" value="UniProtKB-KW"/>
</dbReference>
<dbReference type="Pfam" id="PF17917">
    <property type="entry name" value="RT_RNaseH"/>
    <property type="match status" value="1"/>
</dbReference>
<dbReference type="Pfam" id="PF00665">
    <property type="entry name" value="rve"/>
    <property type="match status" value="1"/>
</dbReference>
<evidence type="ECO:0000256" key="5">
    <source>
        <dbReference type="ARBA" id="ARBA00022801"/>
    </source>
</evidence>
<dbReference type="AlphaFoldDB" id="A0AAE1WWH3"/>
<evidence type="ECO:0000256" key="1">
    <source>
        <dbReference type="ARBA" id="ARBA00022679"/>
    </source>
</evidence>
<dbReference type="GO" id="GO:0003964">
    <property type="term" value="F:RNA-directed DNA polymerase activity"/>
    <property type="evidence" value="ECO:0007669"/>
    <property type="project" value="UniProtKB-KW"/>
</dbReference>
<dbReference type="InterPro" id="IPR036397">
    <property type="entry name" value="RNaseH_sf"/>
</dbReference>
<evidence type="ECO:0000256" key="2">
    <source>
        <dbReference type="ARBA" id="ARBA00022695"/>
    </source>
</evidence>
<dbReference type="InterPro" id="IPR001584">
    <property type="entry name" value="Integrase_cat-core"/>
</dbReference>
<evidence type="ECO:0000256" key="6">
    <source>
        <dbReference type="ARBA" id="ARBA00022918"/>
    </source>
</evidence>
<keyword evidence="6" id="KW-0695">RNA-directed DNA polymerase</keyword>
<sequence>MAIKCCGHSENIRKMVNVHRLHGSQQSLSKDPYPFPRIDLLVDSTAGCRLFTMMDAYQGYHQIFIAEEDRDKISFVTKNGIYYYNVMPFGLKNASATYQRLVNRMFKELIGVSMEVNIDDMLVKSRRSDDHLIHLKQAFEAMRTNGMKLNHTKCTFGVGGGKFPDYLVRERGIEENLGKIEVTMKLVPPKTIKEIQRLTGKITTLNRFISRSADRNLPFFKTSTKTKDFEWNEECEQALQAVSEDAVSSVLVREELGAQSSIYYVRKMLQGAERKYTQIEKLALALVVTARKLQPYFQSHKVMVLTNHPLRHIKARPEASGRLTKWTVELGEFDIEYQARVAVKAQVLANLWILLQGPNGTEIEVAIRKLWKPRKGKVTSIEDRNTMLLLADYGEGCNGVYQKLRKLSKIHITNPYTDNPYGIYQGHMSFRPMGDRHFGTISPAPAQKKFIILAVEYFSKWVEVEALAKILEKEVINFIWKNIISRIDIPRLLISDNGAQFQGKRIVAWCKELKIQQNFTAVGNPRAIRNVMRLLYDPVIRDRIRPKKLPSRASFWLSHDRRENGSNICEDTASEGSNDEEL</sequence>
<keyword evidence="9" id="KW-1185">Reference proteome</keyword>
<organism evidence="8 9">
    <name type="scientific">Sesamum angolense</name>
    <dbReference type="NCBI Taxonomy" id="2727404"/>
    <lineage>
        <taxon>Eukaryota</taxon>
        <taxon>Viridiplantae</taxon>
        <taxon>Streptophyta</taxon>
        <taxon>Embryophyta</taxon>
        <taxon>Tracheophyta</taxon>
        <taxon>Spermatophyta</taxon>
        <taxon>Magnoliopsida</taxon>
        <taxon>eudicotyledons</taxon>
        <taxon>Gunneridae</taxon>
        <taxon>Pentapetalae</taxon>
        <taxon>asterids</taxon>
        <taxon>lamiids</taxon>
        <taxon>Lamiales</taxon>
        <taxon>Pedaliaceae</taxon>
        <taxon>Sesamum</taxon>
    </lineage>
</organism>
<dbReference type="GO" id="GO:0004519">
    <property type="term" value="F:endonuclease activity"/>
    <property type="evidence" value="ECO:0007669"/>
    <property type="project" value="UniProtKB-KW"/>
</dbReference>
<keyword evidence="5" id="KW-0378">Hydrolase</keyword>
<name>A0AAE1WWH3_9LAMI</name>
<proteinExistence type="predicted"/>
<dbReference type="InterPro" id="IPR043128">
    <property type="entry name" value="Rev_trsase/Diguanyl_cyclase"/>
</dbReference>
<evidence type="ECO:0000313" key="8">
    <source>
        <dbReference type="EMBL" id="KAK4400696.1"/>
    </source>
</evidence>
<dbReference type="InterPro" id="IPR041373">
    <property type="entry name" value="RT_RNaseH"/>
</dbReference>
<dbReference type="EMBL" id="JACGWL010000006">
    <property type="protein sequence ID" value="KAK4400696.1"/>
    <property type="molecule type" value="Genomic_DNA"/>
</dbReference>
<evidence type="ECO:0000259" key="7">
    <source>
        <dbReference type="PROSITE" id="PS50994"/>
    </source>
</evidence>
<dbReference type="PANTHER" id="PTHR37984:SF5">
    <property type="entry name" value="PROTEIN NYNRIN-LIKE"/>
    <property type="match status" value="1"/>
</dbReference>
<protein>
    <submittedName>
        <fullName evidence="8">Retrovirus-related Pol polyprotein from transposon.6</fullName>
    </submittedName>
</protein>
<dbReference type="GO" id="GO:0003676">
    <property type="term" value="F:nucleic acid binding"/>
    <property type="evidence" value="ECO:0007669"/>
    <property type="project" value="InterPro"/>
</dbReference>
<dbReference type="PANTHER" id="PTHR37984">
    <property type="entry name" value="PROTEIN CBG26694"/>
    <property type="match status" value="1"/>
</dbReference>
<keyword evidence="2" id="KW-0548">Nucleotidyltransferase</keyword>
<dbReference type="Gene3D" id="3.30.420.10">
    <property type="entry name" value="Ribonuclease H-like superfamily/Ribonuclease H"/>
    <property type="match status" value="1"/>
</dbReference>
<dbReference type="SUPFAM" id="SSF53098">
    <property type="entry name" value="Ribonuclease H-like"/>
    <property type="match status" value="1"/>
</dbReference>
<dbReference type="SUPFAM" id="SSF56672">
    <property type="entry name" value="DNA/RNA polymerases"/>
    <property type="match status" value="1"/>
</dbReference>
<feature type="domain" description="Integrase catalytic" evidence="7">
    <location>
        <begin position="416"/>
        <end position="534"/>
    </location>
</feature>
<dbReference type="InterPro" id="IPR012337">
    <property type="entry name" value="RNaseH-like_sf"/>
</dbReference>
<dbReference type="GO" id="GO:0015074">
    <property type="term" value="P:DNA integration"/>
    <property type="evidence" value="ECO:0007669"/>
    <property type="project" value="InterPro"/>
</dbReference>
<accession>A0AAE1WWH3</accession>
<dbReference type="InterPro" id="IPR043502">
    <property type="entry name" value="DNA/RNA_pol_sf"/>
</dbReference>
<dbReference type="Proteomes" id="UP001289374">
    <property type="component" value="Unassembled WGS sequence"/>
</dbReference>
<evidence type="ECO:0000256" key="4">
    <source>
        <dbReference type="ARBA" id="ARBA00022759"/>
    </source>
</evidence>
<comment type="caution">
    <text evidence="8">The sequence shown here is derived from an EMBL/GenBank/DDBJ whole genome shotgun (WGS) entry which is preliminary data.</text>
</comment>
<dbReference type="InterPro" id="IPR000477">
    <property type="entry name" value="RT_dom"/>
</dbReference>
<reference evidence="8" key="2">
    <citation type="journal article" date="2024" name="Plant">
        <title>Genomic evolution and insights into agronomic trait innovations of Sesamum species.</title>
        <authorList>
            <person name="Miao H."/>
            <person name="Wang L."/>
            <person name="Qu L."/>
            <person name="Liu H."/>
            <person name="Sun Y."/>
            <person name="Le M."/>
            <person name="Wang Q."/>
            <person name="Wei S."/>
            <person name="Zheng Y."/>
            <person name="Lin W."/>
            <person name="Duan Y."/>
            <person name="Cao H."/>
            <person name="Xiong S."/>
            <person name="Wang X."/>
            <person name="Wei L."/>
            <person name="Li C."/>
            <person name="Ma Q."/>
            <person name="Ju M."/>
            <person name="Zhao R."/>
            <person name="Li G."/>
            <person name="Mu C."/>
            <person name="Tian Q."/>
            <person name="Mei H."/>
            <person name="Zhang T."/>
            <person name="Gao T."/>
            <person name="Zhang H."/>
        </authorList>
    </citation>
    <scope>NUCLEOTIDE SEQUENCE</scope>
    <source>
        <strain evidence="8">K16</strain>
    </source>
</reference>
<dbReference type="Gene3D" id="3.10.10.10">
    <property type="entry name" value="HIV Type 1 Reverse Transcriptase, subunit A, domain 1"/>
    <property type="match status" value="1"/>
</dbReference>